<dbReference type="EMBL" id="QGGY01000014">
    <property type="protein sequence ID" value="PWJ73104.1"/>
    <property type="molecule type" value="Genomic_DNA"/>
</dbReference>
<dbReference type="Gene3D" id="3.40.630.30">
    <property type="match status" value="1"/>
</dbReference>
<evidence type="ECO:0000259" key="1">
    <source>
        <dbReference type="PROSITE" id="PS51186"/>
    </source>
</evidence>
<gene>
    <name evidence="2" type="ORF">C7383_11472</name>
</gene>
<dbReference type="PROSITE" id="PS51186">
    <property type="entry name" value="GNAT"/>
    <property type="match status" value="1"/>
</dbReference>
<protein>
    <submittedName>
        <fullName evidence="2">Ribosomal protein S18 acetylase RimI-like enzyme</fullName>
    </submittedName>
</protein>
<proteinExistence type="predicted"/>
<dbReference type="InterPro" id="IPR000182">
    <property type="entry name" value="GNAT_dom"/>
</dbReference>
<name>A0AB73T014_9FIRM</name>
<dbReference type="SUPFAM" id="SSF55729">
    <property type="entry name" value="Acyl-CoA N-acyltransferases (Nat)"/>
    <property type="match status" value="1"/>
</dbReference>
<comment type="caution">
    <text evidence="2">The sequence shown here is derived from an EMBL/GenBank/DDBJ whole genome shotgun (WGS) entry which is preliminary data.</text>
</comment>
<reference evidence="2 3" key="1">
    <citation type="submission" date="2018-05" db="EMBL/GenBank/DDBJ databases">
        <authorList>
            <person name="Goeker M."/>
            <person name="Huntemann M."/>
            <person name="Clum A."/>
            <person name="Pillay M."/>
            <person name="Palaniappan K."/>
            <person name="Varghese N."/>
            <person name="Mikhailova N."/>
            <person name="Stamatis D."/>
            <person name="Reddy T."/>
            <person name="Daum C."/>
            <person name="Shapiro N."/>
            <person name="Ivanova N."/>
            <person name="Kyrpides N."/>
            <person name="Woyke T."/>
        </authorList>
    </citation>
    <scope>NUCLEOTIDE SEQUENCE [LARGE SCALE GENOMIC DNA]</scope>
    <source>
        <strain evidence="2 3">DSM 26524</strain>
    </source>
</reference>
<organism evidence="2 3">
    <name type="scientific">Murimonas intestini</name>
    <dbReference type="NCBI Taxonomy" id="1337051"/>
    <lineage>
        <taxon>Bacteria</taxon>
        <taxon>Bacillati</taxon>
        <taxon>Bacillota</taxon>
        <taxon>Clostridia</taxon>
        <taxon>Lachnospirales</taxon>
        <taxon>Lachnospiraceae</taxon>
        <taxon>Murimonas</taxon>
    </lineage>
</organism>
<accession>A0AB73T014</accession>
<dbReference type="GO" id="GO:0016747">
    <property type="term" value="F:acyltransferase activity, transferring groups other than amino-acyl groups"/>
    <property type="evidence" value="ECO:0007669"/>
    <property type="project" value="InterPro"/>
</dbReference>
<dbReference type="Pfam" id="PF00583">
    <property type="entry name" value="Acetyltransf_1"/>
    <property type="match status" value="1"/>
</dbReference>
<sequence length="179" mass="20778">MSRLTLAGLKDFDEIYELMETSFPDIEHRTKKDQRDLFKDNAYQVWIVRQDNGTLGGFLSTWDFGDFRFAEHFAVNPALRGHGLGKEMLADWLDSSCLPAVLEVELPENEIAKRRIGFYERLGFRLNTFAYLQPPMQKGKDNLPLYIMSYPAALTAEDFLPWKKILYTRVYKTDTFSGC</sequence>
<evidence type="ECO:0000313" key="2">
    <source>
        <dbReference type="EMBL" id="PWJ73104.1"/>
    </source>
</evidence>
<dbReference type="RefSeq" id="WP_109747966.1">
    <property type="nucleotide sequence ID" value="NZ_JANKBI010000014.1"/>
</dbReference>
<feature type="domain" description="N-acetyltransferase" evidence="1">
    <location>
        <begin position="1"/>
        <end position="153"/>
    </location>
</feature>
<keyword evidence="3" id="KW-1185">Reference proteome</keyword>
<evidence type="ECO:0000313" key="3">
    <source>
        <dbReference type="Proteomes" id="UP000245412"/>
    </source>
</evidence>
<dbReference type="InterPro" id="IPR016181">
    <property type="entry name" value="Acyl_CoA_acyltransferase"/>
</dbReference>
<dbReference type="Proteomes" id="UP000245412">
    <property type="component" value="Unassembled WGS sequence"/>
</dbReference>
<dbReference type="AlphaFoldDB" id="A0AB73T014"/>